<feature type="cross-link" description="Glycyl lysine isopeptide (Lys-Gly) (interchain with G-Cter in SUMO2)" evidence="8">
    <location>
        <position position="50"/>
    </location>
</feature>
<feature type="region of interest" description="Disordered" evidence="9">
    <location>
        <begin position="424"/>
        <end position="480"/>
    </location>
</feature>
<dbReference type="SMART" id="SM00220">
    <property type="entry name" value="S_TKc"/>
    <property type="match status" value="1"/>
</dbReference>
<evidence type="ECO:0000313" key="11">
    <source>
        <dbReference type="EMBL" id="TEB34619.1"/>
    </source>
</evidence>
<dbReference type="Proteomes" id="UP000298030">
    <property type="component" value="Unassembled WGS sequence"/>
</dbReference>
<dbReference type="PROSITE" id="PS50011">
    <property type="entry name" value="PROTEIN_KINASE_DOM"/>
    <property type="match status" value="1"/>
</dbReference>
<evidence type="ECO:0000259" key="10">
    <source>
        <dbReference type="PROSITE" id="PS50011"/>
    </source>
</evidence>
<feature type="compositionally biased region" description="Acidic residues" evidence="9">
    <location>
        <begin position="708"/>
        <end position="717"/>
    </location>
</feature>
<comment type="caution">
    <text evidence="11">The sequence shown here is derived from an EMBL/GenBank/DDBJ whole genome shotgun (WGS) entry which is preliminary data.</text>
</comment>
<keyword evidence="1" id="KW-0723">Serine/threonine-protein kinase</keyword>
<feature type="binding site" evidence="7">
    <location>
        <position position="67"/>
    </location>
    <ligand>
        <name>ATP</name>
        <dbReference type="ChEBI" id="CHEBI:30616"/>
    </ligand>
</feature>
<proteinExistence type="predicted"/>
<dbReference type="Pfam" id="PF00069">
    <property type="entry name" value="Pkinase"/>
    <property type="match status" value="1"/>
</dbReference>
<evidence type="ECO:0000256" key="3">
    <source>
        <dbReference type="ARBA" id="ARBA00022741"/>
    </source>
</evidence>
<feature type="domain" description="Protein kinase" evidence="10">
    <location>
        <begin position="1"/>
        <end position="249"/>
    </location>
</feature>
<organism evidence="11 12">
    <name type="scientific">Coprinellus micaceus</name>
    <name type="common">Glistening ink-cap mushroom</name>
    <name type="synonym">Coprinus micaceus</name>
    <dbReference type="NCBI Taxonomy" id="71717"/>
    <lineage>
        <taxon>Eukaryota</taxon>
        <taxon>Fungi</taxon>
        <taxon>Dikarya</taxon>
        <taxon>Basidiomycota</taxon>
        <taxon>Agaricomycotina</taxon>
        <taxon>Agaricomycetes</taxon>
        <taxon>Agaricomycetidae</taxon>
        <taxon>Agaricales</taxon>
        <taxon>Agaricineae</taxon>
        <taxon>Psathyrellaceae</taxon>
        <taxon>Coprinellus</taxon>
    </lineage>
</organism>
<evidence type="ECO:0000256" key="1">
    <source>
        <dbReference type="ARBA" id="ARBA00022527"/>
    </source>
</evidence>
<feature type="active site" description="Proton acceptor" evidence="6">
    <location>
        <position position="48"/>
    </location>
</feature>
<dbReference type="EMBL" id="QPFP01000009">
    <property type="protein sequence ID" value="TEB34619.1"/>
    <property type="molecule type" value="Genomic_DNA"/>
</dbReference>
<evidence type="ECO:0000256" key="9">
    <source>
        <dbReference type="SAM" id="MobiDB-lite"/>
    </source>
</evidence>
<reference evidence="11 12" key="1">
    <citation type="journal article" date="2019" name="Nat. Ecol. Evol.">
        <title>Megaphylogeny resolves global patterns of mushroom evolution.</title>
        <authorList>
            <person name="Varga T."/>
            <person name="Krizsan K."/>
            <person name="Foldi C."/>
            <person name="Dima B."/>
            <person name="Sanchez-Garcia M."/>
            <person name="Sanchez-Ramirez S."/>
            <person name="Szollosi G.J."/>
            <person name="Szarkandi J.G."/>
            <person name="Papp V."/>
            <person name="Albert L."/>
            <person name="Andreopoulos W."/>
            <person name="Angelini C."/>
            <person name="Antonin V."/>
            <person name="Barry K.W."/>
            <person name="Bougher N.L."/>
            <person name="Buchanan P."/>
            <person name="Buyck B."/>
            <person name="Bense V."/>
            <person name="Catcheside P."/>
            <person name="Chovatia M."/>
            <person name="Cooper J."/>
            <person name="Damon W."/>
            <person name="Desjardin D."/>
            <person name="Finy P."/>
            <person name="Geml J."/>
            <person name="Haridas S."/>
            <person name="Hughes K."/>
            <person name="Justo A."/>
            <person name="Karasinski D."/>
            <person name="Kautmanova I."/>
            <person name="Kiss B."/>
            <person name="Kocsube S."/>
            <person name="Kotiranta H."/>
            <person name="LaButti K.M."/>
            <person name="Lechner B.E."/>
            <person name="Liimatainen K."/>
            <person name="Lipzen A."/>
            <person name="Lukacs Z."/>
            <person name="Mihaltcheva S."/>
            <person name="Morgado L.N."/>
            <person name="Niskanen T."/>
            <person name="Noordeloos M.E."/>
            <person name="Ohm R.A."/>
            <person name="Ortiz-Santana B."/>
            <person name="Ovrebo C."/>
            <person name="Racz N."/>
            <person name="Riley R."/>
            <person name="Savchenko A."/>
            <person name="Shiryaev A."/>
            <person name="Soop K."/>
            <person name="Spirin V."/>
            <person name="Szebenyi C."/>
            <person name="Tomsovsky M."/>
            <person name="Tulloss R.E."/>
            <person name="Uehling J."/>
            <person name="Grigoriev I.V."/>
            <person name="Vagvolgyi C."/>
            <person name="Papp T."/>
            <person name="Martin F.M."/>
            <person name="Miettinen O."/>
            <person name="Hibbett D.S."/>
            <person name="Nagy L.G."/>
        </authorList>
    </citation>
    <scope>NUCLEOTIDE SEQUENCE [LARGE SCALE GENOMIC DNA]</scope>
    <source>
        <strain evidence="11 12">FP101781</strain>
    </source>
</reference>
<feature type="compositionally biased region" description="Basic and acidic residues" evidence="9">
    <location>
        <begin position="469"/>
        <end position="480"/>
    </location>
</feature>
<dbReference type="InterPro" id="IPR011009">
    <property type="entry name" value="Kinase-like_dom_sf"/>
</dbReference>
<evidence type="ECO:0000256" key="6">
    <source>
        <dbReference type="PIRSR" id="PIRSR630616-1"/>
    </source>
</evidence>
<evidence type="ECO:0000256" key="8">
    <source>
        <dbReference type="PIRSR" id="PIRSR630616-3"/>
    </source>
</evidence>
<dbReference type="GO" id="GO:0005524">
    <property type="term" value="F:ATP binding"/>
    <property type="evidence" value="ECO:0007669"/>
    <property type="project" value="UniProtKB-KW"/>
</dbReference>
<accession>A0A4Y7TM66</accession>
<dbReference type="STRING" id="71717.A0A4Y7TM66"/>
<dbReference type="Gene3D" id="1.10.510.10">
    <property type="entry name" value="Transferase(Phosphotransferase) domain 1"/>
    <property type="match status" value="1"/>
</dbReference>
<gene>
    <name evidence="11" type="ORF">FA13DRAFT_1811900</name>
</gene>
<feature type="compositionally biased region" description="Low complexity" evidence="9">
    <location>
        <begin position="317"/>
        <end position="329"/>
    </location>
</feature>
<dbReference type="PANTHER" id="PTHR24350">
    <property type="entry name" value="SERINE/THREONINE-PROTEIN KINASE IAL-RELATED"/>
    <property type="match status" value="1"/>
</dbReference>
<evidence type="ECO:0000256" key="4">
    <source>
        <dbReference type="ARBA" id="ARBA00022777"/>
    </source>
</evidence>
<feature type="compositionally biased region" description="Low complexity" evidence="9">
    <location>
        <begin position="602"/>
        <end position="613"/>
    </location>
</feature>
<sequence length="738" mass="81543">MEYLGGGEVKWRNDQNEPVLTVAQTRRIIRDAVLGLEYLHAQGIIHRDIKPANLLWTEDRSQVKIGDFGVSHFSYAQRLAAAGKAAEKEEQEAILLDDSDLSKRAGTPSFLAPEVIWEYSTSSPLSSQTELHSSARSTTTLQSLTQPRPPITKSIDIWALGVTLYCLLFGNVPFTTYSERGGEFELYRVICNSDWSVPSVMGADEMRTGGRHPEPIAPGGKAIFLLDRFLQKDVQNRITLDEVKAHSWILEDLPDPERWLSATSAAVKIKVTADEASDAMSVVRFKWNWGGVTRRLTNLSNIFNPKPRAAPHPQPTGAEGVAGESGAVRSDPDMRLPPSSSSRRPPRLQTHSVYHVASSPGLFPSRVEKKDKGKKPEALAHPHDSPIRKRQASEQTSNTSSQQTSPTERPFIHHFKSWISALNSRSSERANPQPTQRHQYHHHHTHRTTHSRTPNGSSTPQAKKANHLSRADPSTRRSEEALRFYRSAQNSASALFTEARRASSWGQGDDPIEFADVMSITSTDQLQLNDNDYLFGVGGIEPRSYKPKPTRNSSSGTSGFGNRNSGYGYNSGRERVGLESPASSDSVASGLHFGRGAKLQNGRGTAAGSSRAGPNEADLPQNAESEKLDPIAFDESSSIVSGYGNEEAETKWVSSLSSDEDEDFYEAEEHVTYEDEEYEEDDDHSQDRGSLANGRSQNGSRESSDPMDSFDEAEDDGVMFSPRKRRPVWDGDEGTRTP</sequence>
<evidence type="ECO:0000313" key="12">
    <source>
        <dbReference type="Proteomes" id="UP000298030"/>
    </source>
</evidence>
<dbReference type="SUPFAM" id="SSF56112">
    <property type="entry name" value="Protein kinase-like (PK-like)"/>
    <property type="match status" value="1"/>
</dbReference>
<dbReference type="InterPro" id="IPR030616">
    <property type="entry name" value="Aur-like"/>
</dbReference>
<evidence type="ECO:0000256" key="2">
    <source>
        <dbReference type="ARBA" id="ARBA00022679"/>
    </source>
</evidence>
<dbReference type="OrthoDB" id="68483at2759"/>
<feature type="compositionally biased region" description="Basic residues" evidence="9">
    <location>
        <begin position="438"/>
        <end position="450"/>
    </location>
</feature>
<keyword evidence="3 7" id="KW-0547">Nucleotide-binding</keyword>
<dbReference type="GO" id="GO:0004674">
    <property type="term" value="F:protein serine/threonine kinase activity"/>
    <property type="evidence" value="ECO:0007669"/>
    <property type="project" value="UniProtKB-KW"/>
</dbReference>
<feature type="compositionally biased region" description="Basic and acidic residues" evidence="9">
    <location>
        <begin position="366"/>
        <end position="387"/>
    </location>
</feature>
<feature type="region of interest" description="Disordered" evidence="9">
    <location>
        <begin position="540"/>
        <end position="738"/>
    </location>
</feature>
<evidence type="ECO:0000256" key="7">
    <source>
        <dbReference type="PIRSR" id="PIRSR630616-2"/>
    </source>
</evidence>
<protein>
    <submittedName>
        <fullName evidence="11">Kinase-like protein</fullName>
    </submittedName>
</protein>
<keyword evidence="5 7" id="KW-0067">ATP-binding</keyword>
<feature type="compositionally biased region" description="Acidic residues" evidence="9">
    <location>
        <begin position="674"/>
        <end position="684"/>
    </location>
</feature>
<keyword evidence="2" id="KW-0808">Transferase</keyword>
<evidence type="ECO:0000256" key="5">
    <source>
        <dbReference type="ARBA" id="ARBA00022840"/>
    </source>
</evidence>
<feature type="region of interest" description="Disordered" evidence="9">
    <location>
        <begin position="303"/>
        <end position="410"/>
    </location>
</feature>
<dbReference type="AlphaFoldDB" id="A0A4Y7TM66"/>
<feature type="compositionally biased region" description="Low complexity" evidence="9">
    <location>
        <begin position="560"/>
        <end position="571"/>
    </location>
</feature>
<keyword evidence="4 11" id="KW-0418">Kinase</keyword>
<keyword evidence="12" id="KW-1185">Reference proteome</keyword>
<feature type="compositionally biased region" description="Low complexity" evidence="9">
    <location>
        <begin position="393"/>
        <end position="407"/>
    </location>
</feature>
<feature type="compositionally biased region" description="Basic and acidic residues" evidence="9">
    <location>
        <begin position="727"/>
        <end position="738"/>
    </location>
</feature>
<dbReference type="InterPro" id="IPR000719">
    <property type="entry name" value="Prot_kinase_dom"/>
</dbReference>
<name>A0A4Y7TM66_COPMI</name>